<dbReference type="PROSITE" id="PS51682">
    <property type="entry name" value="SAM_OMT_I"/>
    <property type="match status" value="1"/>
</dbReference>
<evidence type="ECO:0000256" key="1">
    <source>
        <dbReference type="ARBA" id="ARBA00022603"/>
    </source>
</evidence>
<keyword evidence="6" id="KW-1185">Reference proteome</keyword>
<dbReference type="Pfam" id="PF01596">
    <property type="entry name" value="Methyltransf_3"/>
    <property type="match status" value="1"/>
</dbReference>
<protein>
    <recommendedName>
        <fullName evidence="7">O-methyltransferase</fullName>
    </recommendedName>
</protein>
<reference evidence="5 6" key="1">
    <citation type="submission" date="2024-02" db="EMBL/GenBank/DDBJ databases">
        <title>A draft genome for the cacao thread blight pathogen Marasmius crinis-equi.</title>
        <authorList>
            <person name="Cohen S.P."/>
            <person name="Baruah I.K."/>
            <person name="Amoako-Attah I."/>
            <person name="Bukari Y."/>
            <person name="Meinhardt L.W."/>
            <person name="Bailey B.A."/>
        </authorList>
    </citation>
    <scope>NUCLEOTIDE SEQUENCE [LARGE SCALE GENOMIC DNA]</scope>
    <source>
        <strain evidence="5 6">GH-76</strain>
    </source>
</reference>
<comment type="caution">
    <text evidence="5">The sequence shown here is derived from an EMBL/GenBank/DDBJ whole genome shotgun (WGS) entry which is preliminary data.</text>
</comment>
<dbReference type="EMBL" id="JBAHYK010000796">
    <property type="protein sequence ID" value="KAL0571261.1"/>
    <property type="molecule type" value="Genomic_DNA"/>
</dbReference>
<keyword evidence="2" id="KW-0808">Transferase</keyword>
<sequence length="232" mass="25782">MSHLVPPPFRSTSLEDWKRSDAYFTSHLLPERDEVQEATHKRSVDNGLPADIAVSTLQGKFLNLLVKSTGSKRVLEVGTLGGYSAIWLARALPEDGELVTLELEEKHAKVAIENIASAGFEKKCKVVVGPAYDSMKQLSSDEPFDFVFIDADKPSNLKYFTEAKRLVKRNGVIIVDNVFRQGLVSDTEYTDARVEGVRELLRALKEDKEVETSAIGTVGEKSYDGFLYAVKL</sequence>
<accession>A0ABR3F7N7</accession>
<evidence type="ECO:0000256" key="2">
    <source>
        <dbReference type="ARBA" id="ARBA00022679"/>
    </source>
</evidence>
<evidence type="ECO:0000256" key="4">
    <source>
        <dbReference type="ARBA" id="ARBA00023453"/>
    </source>
</evidence>
<name>A0ABR3F7N7_9AGAR</name>
<keyword evidence="1" id="KW-0489">Methyltransferase</keyword>
<comment type="similarity">
    <text evidence="4">Belongs to the class I-like SAM-binding methyltransferase superfamily. Cation-dependent O-methyltransferase family.</text>
</comment>
<evidence type="ECO:0000256" key="3">
    <source>
        <dbReference type="ARBA" id="ARBA00022691"/>
    </source>
</evidence>
<dbReference type="Proteomes" id="UP001465976">
    <property type="component" value="Unassembled WGS sequence"/>
</dbReference>
<evidence type="ECO:0000313" key="5">
    <source>
        <dbReference type="EMBL" id="KAL0571261.1"/>
    </source>
</evidence>
<evidence type="ECO:0008006" key="7">
    <source>
        <dbReference type="Google" id="ProtNLM"/>
    </source>
</evidence>
<dbReference type="SUPFAM" id="SSF53335">
    <property type="entry name" value="S-adenosyl-L-methionine-dependent methyltransferases"/>
    <property type="match status" value="1"/>
</dbReference>
<evidence type="ECO:0000313" key="6">
    <source>
        <dbReference type="Proteomes" id="UP001465976"/>
    </source>
</evidence>
<proteinExistence type="inferred from homology"/>
<dbReference type="InterPro" id="IPR050362">
    <property type="entry name" value="Cation-dep_OMT"/>
</dbReference>
<dbReference type="Gene3D" id="3.40.50.150">
    <property type="entry name" value="Vaccinia Virus protein VP39"/>
    <property type="match status" value="1"/>
</dbReference>
<organism evidence="5 6">
    <name type="scientific">Marasmius crinis-equi</name>
    <dbReference type="NCBI Taxonomy" id="585013"/>
    <lineage>
        <taxon>Eukaryota</taxon>
        <taxon>Fungi</taxon>
        <taxon>Dikarya</taxon>
        <taxon>Basidiomycota</taxon>
        <taxon>Agaricomycotina</taxon>
        <taxon>Agaricomycetes</taxon>
        <taxon>Agaricomycetidae</taxon>
        <taxon>Agaricales</taxon>
        <taxon>Marasmiineae</taxon>
        <taxon>Marasmiaceae</taxon>
        <taxon>Marasmius</taxon>
    </lineage>
</organism>
<dbReference type="CDD" id="cd02440">
    <property type="entry name" value="AdoMet_MTases"/>
    <property type="match status" value="1"/>
</dbReference>
<keyword evidence="3" id="KW-0949">S-adenosyl-L-methionine</keyword>
<dbReference type="InterPro" id="IPR029063">
    <property type="entry name" value="SAM-dependent_MTases_sf"/>
</dbReference>
<dbReference type="PANTHER" id="PTHR10509">
    <property type="entry name" value="O-METHYLTRANSFERASE-RELATED"/>
    <property type="match status" value="1"/>
</dbReference>
<dbReference type="PANTHER" id="PTHR10509:SF14">
    <property type="entry name" value="CAFFEOYL-COA O-METHYLTRANSFERASE 3-RELATED"/>
    <property type="match status" value="1"/>
</dbReference>
<gene>
    <name evidence="5" type="ORF">V5O48_010709</name>
</gene>
<dbReference type="InterPro" id="IPR002935">
    <property type="entry name" value="SAM_O-MeTrfase"/>
</dbReference>